<name>T1HXE4_RHOPR</name>
<dbReference type="InterPro" id="IPR013098">
    <property type="entry name" value="Ig_I-set"/>
</dbReference>
<dbReference type="PANTHER" id="PTHR45080:SF27">
    <property type="entry name" value="NEURAL CELL ADHESION MOLECULE 1-LIKE"/>
    <property type="match status" value="1"/>
</dbReference>
<dbReference type="SUPFAM" id="SSF48726">
    <property type="entry name" value="Immunoglobulin"/>
    <property type="match status" value="2"/>
</dbReference>
<proteinExistence type="predicted"/>
<dbReference type="Pfam" id="PF07679">
    <property type="entry name" value="I-set"/>
    <property type="match status" value="1"/>
</dbReference>
<dbReference type="VEuPathDB" id="VectorBase:RPRC008714"/>
<dbReference type="eggNOG" id="KOG3510">
    <property type="taxonomic scope" value="Eukaryota"/>
</dbReference>
<dbReference type="GO" id="GO:0008046">
    <property type="term" value="F:axon guidance receptor activity"/>
    <property type="evidence" value="ECO:0007669"/>
    <property type="project" value="TreeGrafter"/>
</dbReference>
<evidence type="ECO:0000313" key="2">
    <source>
        <dbReference type="EnsemblMetazoa" id="RPRC008714-PA"/>
    </source>
</evidence>
<dbReference type="Gene3D" id="2.60.40.10">
    <property type="entry name" value="Immunoglobulins"/>
    <property type="match status" value="2"/>
</dbReference>
<organism evidence="2 3">
    <name type="scientific">Rhodnius prolixus</name>
    <name type="common">Triatomid bug</name>
    <dbReference type="NCBI Taxonomy" id="13249"/>
    <lineage>
        <taxon>Eukaryota</taxon>
        <taxon>Metazoa</taxon>
        <taxon>Ecdysozoa</taxon>
        <taxon>Arthropoda</taxon>
        <taxon>Hexapoda</taxon>
        <taxon>Insecta</taxon>
        <taxon>Pterygota</taxon>
        <taxon>Neoptera</taxon>
        <taxon>Paraneoptera</taxon>
        <taxon>Hemiptera</taxon>
        <taxon>Heteroptera</taxon>
        <taxon>Panheteroptera</taxon>
        <taxon>Cimicomorpha</taxon>
        <taxon>Reduviidae</taxon>
        <taxon>Triatominae</taxon>
        <taxon>Rhodnius</taxon>
    </lineage>
</organism>
<dbReference type="InterPro" id="IPR007110">
    <property type="entry name" value="Ig-like_dom"/>
</dbReference>
<dbReference type="InterPro" id="IPR036179">
    <property type="entry name" value="Ig-like_dom_sf"/>
</dbReference>
<dbReference type="STRING" id="13249.T1HXE4"/>
<dbReference type="GO" id="GO:0007156">
    <property type="term" value="P:homophilic cell adhesion via plasma membrane adhesion molecules"/>
    <property type="evidence" value="ECO:0007669"/>
    <property type="project" value="TreeGrafter"/>
</dbReference>
<protein>
    <submittedName>
        <fullName evidence="2">Uncharacterized protein</fullName>
    </submittedName>
</protein>
<dbReference type="InParanoid" id="T1HXE4"/>
<dbReference type="InterPro" id="IPR013783">
    <property type="entry name" value="Ig-like_fold"/>
</dbReference>
<dbReference type="EnsemblMetazoa" id="RPRC008714-RA">
    <property type="protein sequence ID" value="RPRC008714-PA"/>
    <property type="gene ID" value="RPRC008714"/>
</dbReference>
<dbReference type="InterPro" id="IPR050958">
    <property type="entry name" value="Cell_Adh-Cytoskel_Orgn"/>
</dbReference>
<keyword evidence="1" id="KW-0393">Immunoglobulin domain</keyword>
<dbReference type="GO" id="GO:0050808">
    <property type="term" value="P:synapse organization"/>
    <property type="evidence" value="ECO:0007669"/>
    <property type="project" value="TreeGrafter"/>
</dbReference>
<reference evidence="2" key="1">
    <citation type="submission" date="2015-05" db="UniProtKB">
        <authorList>
            <consortium name="EnsemblMetazoa"/>
        </authorList>
    </citation>
    <scope>IDENTIFICATION</scope>
</reference>
<accession>T1HXE4</accession>
<dbReference type="OMA" id="KPKWPES"/>
<keyword evidence="3" id="KW-1185">Reference proteome</keyword>
<dbReference type="PROSITE" id="PS50835">
    <property type="entry name" value="IG_LIKE"/>
    <property type="match status" value="1"/>
</dbReference>
<dbReference type="HOGENOM" id="CLU_1373782_0_0_1"/>
<dbReference type="EMBL" id="ACPB03014160">
    <property type="status" value="NOT_ANNOTATED_CDS"/>
    <property type="molecule type" value="Genomic_DNA"/>
</dbReference>
<evidence type="ECO:0000313" key="3">
    <source>
        <dbReference type="Proteomes" id="UP000015103"/>
    </source>
</evidence>
<dbReference type="GO" id="GO:0030424">
    <property type="term" value="C:axon"/>
    <property type="evidence" value="ECO:0007669"/>
    <property type="project" value="TreeGrafter"/>
</dbReference>
<dbReference type="SMART" id="SM00408">
    <property type="entry name" value="IGc2"/>
    <property type="match status" value="1"/>
</dbReference>
<dbReference type="AlphaFoldDB" id="T1HXE4"/>
<dbReference type="GO" id="GO:0043025">
    <property type="term" value="C:neuronal cell body"/>
    <property type="evidence" value="ECO:0007669"/>
    <property type="project" value="TreeGrafter"/>
</dbReference>
<dbReference type="InterPro" id="IPR003598">
    <property type="entry name" value="Ig_sub2"/>
</dbReference>
<dbReference type="GO" id="GO:0005886">
    <property type="term" value="C:plasma membrane"/>
    <property type="evidence" value="ECO:0007669"/>
    <property type="project" value="TreeGrafter"/>
</dbReference>
<evidence type="ECO:0000256" key="1">
    <source>
        <dbReference type="ARBA" id="ARBA00023319"/>
    </source>
</evidence>
<sequence length="199" mass="22219">MTQPGGLYIENITQEDEGIYTCTAYQVTSKTSNFKSQNIRLFVLRKPKWPESNRSEGDISYGYKGGVANITCLALGKPFPEYSWSRFNQSLDPVTTSVVTYEEKSVLQVKMINDSVLGEYTCVARNGLGSATKVITLREGSRPRPPTRIHLHAVGVQSAQLKIFGPPKEQLVGYRIQFVKNIPSMSINNGDYQDVFVSK</sequence>
<dbReference type="Proteomes" id="UP000015103">
    <property type="component" value="Unassembled WGS sequence"/>
</dbReference>
<dbReference type="PANTHER" id="PTHR45080">
    <property type="entry name" value="CONTACTIN 5"/>
    <property type="match status" value="1"/>
</dbReference>